<dbReference type="SMART" id="SM00267">
    <property type="entry name" value="GGDEF"/>
    <property type="match status" value="1"/>
</dbReference>
<dbReference type="InterPro" id="IPR050469">
    <property type="entry name" value="Diguanylate_Cyclase"/>
</dbReference>
<keyword evidence="7" id="KW-1185">Reference proteome</keyword>
<dbReference type="NCBIfam" id="TIGR00254">
    <property type="entry name" value="GGDEF"/>
    <property type="match status" value="1"/>
</dbReference>
<sequence length="620" mass="69520">MLPQPEQRRDADTVAGRLRSRIRVGVAALVALLLATAVIALQPGELDNRLREADALKSSNYARFAAMLGEMDAADQPLSPAQRQYLNYLKAWERGYAGDYEAAIPLYKSVIAESDDSVLQFRATASLVSNLTIARRYLEAYTYLDLLVERMPQTTDLLAREQGLHAAALLNNQAGQYELGLDFSTRLLHERMGLRGECIARELRVESLYKSKRLEPDGEDVSFAIEACQRHGEAVFASIVRSFQAHAFIDKARYREARDVLESNYEEVQKTRYLRIISEFDVLLAESYWQLGDLPRARNYALRAIDKRLPKEVTDSLVAAYRLLYRISLQQNDTKSALAYHEKYAEADKQNFDDISARSLAYQMARHQATATKLQIEALNKQNQVLQLEQQLGAKAVETSRLYIALLIAVLLMLVLWAFYTKRRQLYFRRLSQRDGLTQIANRPHFLEASARALDECRRAGGEAAVILFDLDHFKVINDRHGHAAGDHVLRKVTAACRTYLRPEQYFGRIGGEEFAILLIGYDEARAVALAEQLRRAVTAANADGAFGEFSVSASFGVTSTRKAGHELRQLLACADAALYQAKLDGRDRVATFDGSPATVAATPLHAQRDRLLGSVTPLS</sequence>
<reference evidence="6 7" key="1">
    <citation type="submission" date="2019-03" db="EMBL/GenBank/DDBJ databases">
        <title>Genomic Encyclopedia of Type Strains, Phase IV (KMG-IV): sequencing the most valuable type-strain genomes for metagenomic binning, comparative biology and taxonomic classification.</title>
        <authorList>
            <person name="Goeker M."/>
        </authorList>
    </citation>
    <scope>NUCLEOTIDE SEQUENCE [LARGE SCALE GENOMIC DNA]</scope>
    <source>
        <strain evidence="6 7">DSM 21667</strain>
    </source>
</reference>
<protein>
    <recommendedName>
        <fullName evidence="2">diguanylate cyclase</fullName>
        <ecNumber evidence="2">2.7.7.65</ecNumber>
    </recommendedName>
</protein>
<organism evidence="6 7">
    <name type="scientific">Tahibacter aquaticus</name>
    <dbReference type="NCBI Taxonomy" id="520092"/>
    <lineage>
        <taxon>Bacteria</taxon>
        <taxon>Pseudomonadati</taxon>
        <taxon>Pseudomonadota</taxon>
        <taxon>Gammaproteobacteria</taxon>
        <taxon>Lysobacterales</taxon>
        <taxon>Rhodanobacteraceae</taxon>
        <taxon>Tahibacter</taxon>
    </lineage>
</organism>
<dbReference type="PANTHER" id="PTHR45138">
    <property type="entry name" value="REGULATORY COMPONENTS OF SENSORY TRANSDUCTION SYSTEM"/>
    <property type="match status" value="1"/>
</dbReference>
<keyword evidence="4" id="KW-1133">Transmembrane helix</keyword>
<dbReference type="SUPFAM" id="SSF48452">
    <property type="entry name" value="TPR-like"/>
    <property type="match status" value="1"/>
</dbReference>
<keyword evidence="4" id="KW-0472">Membrane</keyword>
<evidence type="ECO:0000313" key="7">
    <source>
        <dbReference type="Proteomes" id="UP000295293"/>
    </source>
</evidence>
<dbReference type="InterPro" id="IPR011990">
    <property type="entry name" value="TPR-like_helical_dom_sf"/>
</dbReference>
<evidence type="ECO:0000256" key="2">
    <source>
        <dbReference type="ARBA" id="ARBA00012528"/>
    </source>
</evidence>
<evidence type="ECO:0000256" key="1">
    <source>
        <dbReference type="ARBA" id="ARBA00001946"/>
    </source>
</evidence>
<feature type="domain" description="GGDEF" evidence="5">
    <location>
        <begin position="462"/>
        <end position="595"/>
    </location>
</feature>
<dbReference type="GO" id="GO:0052621">
    <property type="term" value="F:diguanylate cyclase activity"/>
    <property type="evidence" value="ECO:0007669"/>
    <property type="project" value="UniProtKB-EC"/>
</dbReference>
<comment type="caution">
    <text evidence="6">The sequence shown here is derived from an EMBL/GenBank/DDBJ whole genome shotgun (WGS) entry which is preliminary data.</text>
</comment>
<evidence type="ECO:0000313" key="6">
    <source>
        <dbReference type="EMBL" id="TDR47660.1"/>
    </source>
</evidence>
<feature type="transmembrane region" description="Helical" evidence="4">
    <location>
        <begin position="402"/>
        <end position="420"/>
    </location>
</feature>
<comment type="catalytic activity">
    <reaction evidence="3">
        <text>2 GTP = 3',3'-c-di-GMP + 2 diphosphate</text>
        <dbReference type="Rhea" id="RHEA:24898"/>
        <dbReference type="ChEBI" id="CHEBI:33019"/>
        <dbReference type="ChEBI" id="CHEBI:37565"/>
        <dbReference type="ChEBI" id="CHEBI:58805"/>
        <dbReference type="EC" id="2.7.7.65"/>
    </reaction>
</comment>
<dbReference type="Gene3D" id="1.25.40.10">
    <property type="entry name" value="Tetratricopeptide repeat domain"/>
    <property type="match status" value="1"/>
</dbReference>
<dbReference type="Proteomes" id="UP000295293">
    <property type="component" value="Unassembled WGS sequence"/>
</dbReference>
<dbReference type="CDD" id="cd01949">
    <property type="entry name" value="GGDEF"/>
    <property type="match status" value="1"/>
</dbReference>
<dbReference type="AlphaFoldDB" id="A0A4R6Z783"/>
<dbReference type="PANTHER" id="PTHR45138:SF9">
    <property type="entry name" value="DIGUANYLATE CYCLASE DGCM-RELATED"/>
    <property type="match status" value="1"/>
</dbReference>
<feature type="transmembrane region" description="Helical" evidence="4">
    <location>
        <begin position="21"/>
        <end position="41"/>
    </location>
</feature>
<keyword evidence="4" id="KW-0812">Transmembrane</keyword>
<dbReference type="PROSITE" id="PS50887">
    <property type="entry name" value="GGDEF"/>
    <property type="match status" value="1"/>
</dbReference>
<dbReference type="Gene3D" id="3.30.70.270">
    <property type="match status" value="1"/>
</dbReference>
<evidence type="ECO:0000259" key="5">
    <source>
        <dbReference type="PROSITE" id="PS50887"/>
    </source>
</evidence>
<dbReference type="InterPro" id="IPR043128">
    <property type="entry name" value="Rev_trsase/Diguanyl_cyclase"/>
</dbReference>
<evidence type="ECO:0000256" key="4">
    <source>
        <dbReference type="SAM" id="Phobius"/>
    </source>
</evidence>
<gene>
    <name evidence="6" type="ORF">DFR29_102320</name>
</gene>
<dbReference type="EC" id="2.7.7.65" evidence="2"/>
<dbReference type="Pfam" id="PF00990">
    <property type="entry name" value="GGDEF"/>
    <property type="match status" value="1"/>
</dbReference>
<proteinExistence type="predicted"/>
<dbReference type="FunFam" id="3.30.70.270:FF:000001">
    <property type="entry name" value="Diguanylate cyclase domain protein"/>
    <property type="match status" value="1"/>
</dbReference>
<comment type="cofactor">
    <cofactor evidence="1">
        <name>Mg(2+)</name>
        <dbReference type="ChEBI" id="CHEBI:18420"/>
    </cofactor>
</comment>
<name>A0A4R6Z783_9GAMM</name>
<evidence type="ECO:0000256" key="3">
    <source>
        <dbReference type="ARBA" id="ARBA00034247"/>
    </source>
</evidence>
<dbReference type="InterPro" id="IPR029787">
    <property type="entry name" value="Nucleotide_cyclase"/>
</dbReference>
<dbReference type="InterPro" id="IPR000160">
    <property type="entry name" value="GGDEF_dom"/>
</dbReference>
<dbReference type="SUPFAM" id="SSF55073">
    <property type="entry name" value="Nucleotide cyclase"/>
    <property type="match status" value="1"/>
</dbReference>
<accession>A0A4R6Z783</accession>
<dbReference type="EMBL" id="SNZH01000002">
    <property type="protein sequence ID" value="TDR47660.1"/>
    <property type="molecule type" value="Genomic_DNA"/>
</dbReference>